<proteinExistence type="predicted"/>
<dbReference type="PROSITE" id="PS00194">
    <property type="entry name" value="THIOREDOXIN_1"/>
    <property type="match status" value="1"/>
</dbReference>
<dbReference type="PANTHER" id="PTHR10438:SF463">
    <property type="entry name" value="THIOREDOXIN"/>
    <property type="match status" value="1"/>
</dbReference>
<dbReference type="EMBL" id="RAZM01000047">
    <property type="protein sequence ID" value="RLT79484.1"/>
    <property type="molecule type" value="Genomic_DNA"/>
</dbReference>
<dbReference type="STRING" id="1235814.GCA_000613385_02638"/>
<dbReference type="InterPro" id="IPR013766">
    <property type="entry name" value="Thioredoxin_domain"/>
</dbReference>
<dbReference type="Proteomes" id="UP000267159">
    <property type="component" value="Unassembled WGS sequence"/>
</dbReference>
<accession>A0A3L7Z132</accession>
<sequence length="393" mass="45041">MRINLLLKYIITTIIVSSTIIPTGNAQGIQFEESTFNEALAKAGQEKKLLFIDCYTTWCGPCKMLSKIVFPNDTAGAFFNKHFINLKMDMEKGEGKTLSKTFRITSYPTLLFINPENQEIVYRVCGAHPNVRWLVGEAQKAADPNQNLPGLSARYTENKQDAPTVLRYLNGLAAASMTHERDSILHLYLSSLSDENRYSEDNWQIIESQVNEPYSIGFEHLLRYTPGYRQSIGEEKVNEKIETVYKYAVSRFIRRKRIPAEQFPQPTFDRLVSLLKEYNGKNASFYRAELNLVELVQKGDYKGVMDALDGTEKDLAFSDDKRFYFTWVNLNYLSECKDPVIINRGLAWAEKLKPYLSTPAMKRSWLLMKSALYAAKGDSETEKALKEEAEKMK</sequence>
<feature type="domain" description="Thioredoxin" evidence="2">
    <location>
        <begin position="15"/>
        <end position="147"/>
    </location>
</feature>
<gene>
    <name evidence="3" type="primary">dsbD_1</name>
    <name evidence="4" type="ORF">D7Y07_13470</name>
    <name evidence="3" type="ORF">IMSAGC001_01675</name>
</gene>
<keyword evidence="1" id="KW-0676">Redox-active center</keyword>
<dbReference type="EMBL" id="BLLS01000034">
    <property type="protein sequence ID" value="GFH86268.1"/>
    <property type="molecule type" value="Genomic_DNA"/>
</dbReference>
<dbReference type="RefSeq" id="WP_121766018.1">
    <property type="nucleotide sequence ID" value="NZ_BLLS01000034.1"/>
</dbReference>
<name>A0A3L7Z132_9BACE</name>
<evidence type="ECO:0000313" key="5">
    <source>
        <dbReference type="Proteomes" id="UP000267159"/>
    </source>
</evidence>
<dbReference type="InterPro" id="IPR050620">
    <property type="entry name" value="Thioredoxin_H-type-like"/>
</dbReference>
<reference evidence="4 5" key="1">
    <citation type="submission" date="2018-09" db="EMBL/GenBank/DDBJ databases">
        <title>Murine metabolic-syndrome-specific gut microbial biobank.</title>
        <authorList>
            <person name="Liu C."/>
        </authorList>
    </citation>
    <scope>NUCLEOTIDE SEQUENCE [LARGE SCALE GENOMIC DNA]</scope>
    <source>
        <strain evidence="4 5">0.1X-D8-26</strain>
    </source>
</reference>
<dbReference type="GO" id="GO:0047134">
    <property type="term" value="F:protein-disulfide reductase [NAD(P)H] activity"/>
    <property type="evidence" value="ECO:0007669"/>
    <property type="project" value="UniProtKB-EC"/>
</dbReference>
<dbReference type="EC" id="1.8.1.8" evidence="3"/>
<dbReference type="SUPFAM" id="SSF52833">
    <property type="entry name" value="Thioredoxin-like"/>
    <property type="match status" value="1"/>
</dbReference>
<dbReference type="Proteomes" id="UP000491181">
    <property type="component" value="Unassembled WGS sequence"/>
</dbReference>
<keyword evidence="3" id="KW-0560">Oxidoreductase</keyword>
<dbReference type="PROSITE" id="PS51352">
    <property type="entry name" value="THIOREDOXIN_2"/>
    <property type="match status" value="1"/>
</dbReference>
<dbReference type="PANTHER" id="PTHR10438">
    <property type="entry name" value="THIOREDOXIN"/>
    <property type="match status" value="1"/>
</dbReference>
<evidence type="ECO:0000313" key="6">
    <source>
        <dbReference type="Proteomes" id="UP000491181"/>
    </source>
</evidence>
<reference evidence="3 6" key="2">
    <citation type="journal article" date="2020" name="Microbiome">
        <title>Single-cell genomics of uncultured bacteria reveals dietary fiber responders in the mouse gut microbiota.</title>
        <authorList>
            <person name="Chijiiwa R."/>
            <person name="Hosokawa M."/>
            <person name="Kogawa M."/>
            <person name="Nishikawa Y."/>
            <person name="Ide K."/>
            <person name="Sakanashi C."/>
            <person name="Takahashi K."/>
            <person name="Takeyama H."/>
        </authorList>
    </citation>
    <scope>NUCLEOTIDE SEQUENCE [LARGE SCALE GENOMIC DNA]</scope>
    <source>
        <strain evidence="3">IMSAGC_001</strain>
    </source>
</reference>
<evidence type="ECO:0000256" key="1">
    <source>
        <dbReference type="ARBA" id="ARBA00023284"/>
    </source>
</evidence>
<dbReference type="Pfam" id="PF13899">
    <property type="entry name" value="Thioredoxin_7"/>
    <property type="match status" value="1"/>
</dbReference>
<dbReference type="CDD" id="cd02947">
    <property type="entry name" value="TRX_family"/>
    <property type="match status" value="1"/>
</dbReference>
<dbReference type="AlphaFoldDB" id="A0A3L7Z132"/>
<comment type="caution">
    <text evidence="4">The sequence shown here is derived from an EMBL/GenBank/DDBJ whole genome shotgun (WGS) entry which is preliminary data.</text>
</comment>
<evidence type="ECO:0000259" key="2">
    <source>
        <dbReference type="PROSITE" id="PS51352"/>
    </source>
</evidence>
<dbReference type="InterPro" id="IPR017937">
    <property type="entry name" value="Thioredoxin_CS"/>
</dbReference>
<evidence type="ECO:0000313" key="3">
    <source>
        <dbReference type="EMBL" id="GFH86268.1"/>
    </source>
</evidence>
<dbReference type="InterPro" id="IPR036249">
    <property type="entry name" value="Thioredoxin-like_sf"/>
</dbReference>
<dbReference type="Gene3D" id="3.40.30.10">
    <property type="entry name" value="Glutaredoxin"/>
    <property type="match status" value="1"/>
</dbReference>
<organism evidence="4 5">
    <name type="scientific">Bacteroides acidifaciens</name>
    <dbReference type="NCBI Taxonomy" id="85831"/>
    <lineage>
        <taxon>Bacteria</taxon>
        <taxon>Pseudomonadati</taxon>
        <taxon>Bacteroidota</taxon>
        <taxon>Bacteroidia</taxon>
        <taxon>Bacteroidales</taxon>
        <taxon>Bacteroidaceae</taxon>
        <taxon>Bacteroides</taxon>
    </lineage>
</organism>
<evidence type="ECO:0000313" key="4">
    <source>
        <dbReference type="EMBL" id="RLT79484.1"/>
    </source>
</evidence>
<protein>
    <submittedName>
        <fullName evidence="3">Thiol:disulfide interchange protein DsbD</fullName>
        <ecNumber evidence="3">1.8.1.8</ecNumber>
    </submittedName>
    <submittedName>
        <fullName evidence="4">Thioredoxin</fullName>
    </submittedName>
</protein>